<dbReference type="Gene3D" id="3.40.1280.10">
    <property type="match status" value="1"/>
</dbReference>
<dbReference type="EMBL" id="LR746496">
    <property type="protein sequence ID" value="CAA7599771.1"/>
    <property type="molecule type" value="Genomic_DNA"/>
</dbReference>
<proteinExistence type="inferred from homology"/>
<dbReference type="GO" id="GO:0070038">
    <property type="term" value="F:rRNA (pseudouridine-N3-)-methyltransferase activity"/>
    <property type="evidence" value="ECO:0007669"/>
    <property type="project" value="UniProtKB-UniRule"/>
</dbReference>
<dbReference type="Proteomes" id="UP001071230">
    <property type="component" value="Unassembled WGS sequence"/>
</dbReference>
<dbReference type="KEGG" id="aacx:DEACI_0398"/>
<evidence type="ECO:0000313" key="8">
    <source>
        <dbReference type="EMBL" id="CAA7599771.1"/>
    </source>
</evidence>
<dbReference type="InterPro" id="IPR029028">
    <property type="entry name" value="Alpha/beta_knot_MTases"/>
</dbReference>
<dbReference type="Proteomes" id="UP000836597">
    <property type="component" value="Chromosome"/>
</dbReference>
<evidence type="ECO:0000256" key="3">
    <source>
        <dbReference type="ARBA" id="ARBA00022603"/>
    </source>
</evidence>
<comment type="subcellular location">
    <subcellularLocation>
        <location evidence="7">Cytoplasm</location>
    </subcellularLocation>
</comment>
<dbReference type="PANTHER" id="PTHR33603:SF1">
    <property type="entry name" value="RIBOSOMAL RNA LARGE SUBUNIT METHYLTRANSFERASE H"/>
    <property type="match status" value="1"/>
</dbReference>
<evidence type="ECO:0000256" key="1">
    <source>
        <dbReference type="ARBA" id="ARBA00022490"/>
    </source>
</evidence>
<protein>
    <recommendedName>
        <fullName evidence="7">Ribosomal RNA large subunit methyltransferase H</fullName>
        <ecNumber evidence="7">2.1.1.177</ecNumber>
    </recommendedName>
    <alternativeName>
        <fullName evidence="7">23S rRNA (pseudouridine1915-N3)-methyltransferase</fullName>
    </alternativeName>
    <alternativeName>
        <fullName evidence="7">23S rRNA m3Psi1915 methyltransferase</fullName>
    </alternativeName>
    <alternativeName>
        <fullName evidence="7">rRNA (pseudouridine-N3-)-methyltransferase RlmH</fullName>
    </alternativeName>
</protein>
<dbReference type="EC" id="2.1.1.177" evidence="7"/>
<evidence type="ECO:0000256" key="7">
    <source>
        <dbReference type="HAMAP-Rule" id="MF_00658"/>
    </source>
</evidence>
<feature type="binding site" evidence="7">
    <location>
        <begin position="128"/>
        <end position="133"/>
    </location>
    <ligand>
        <name>S-adenosyl-L-methionine</name>
        <dbReference type="ChEBI" id="CHEBI:59789"/>
    </ligand>
</feature>
<dbReference type="PANTHER" id="PTHR33603">
    <property type="entry name" value="METHYLTRANSFERASE"/>
    <property type="match status" value="1"/>
</dbReference>
<evidence type="ECO:0000256" key="4">
    <source>
        <dbReference type="ARBA" id="ARBA00022679"/>
    </source>
</evidence>
<dbReference type="NCBIfam" id="NF000985">
    <property type="entry name" value="PRK00103.1-3"/>
    <property type="match status" value="1"/>
</dbReference>
<dbReference type="Pfam" id="PF02590">
    <property type="entry name" value="SPOUT_MTase"/>
    <property type="match status" value="1"/>
</dbReference>
<dbReference type="InterPro" id="IPR029026">
    <property type="entry name" value="tRNA_m1G_MTases_N"/>
</dbReference>
<dbReference type="AlphaFoldDB" id="A0A8S0WVQ0"/>
<keyword evidence="3 7" id="KW-0489">Methyltransferase</keyword>
<dbReference type="CDD" id="cd18081">
    <property type="entry name" value="RlmH-like"/>
    <property type="match status" value="1"/>
</dbReference>
<evidence type="ECO:0000256" key="5">
    <source>
        <dbReference type="ARBA" id="ARBA00022691"/>
    </source>
</evidence>
<feature type="binding site" evidence="7">
    <location>
        <position position="77"/>
    </location>
    <ligand>
        <name>S-adenosyl-L-methionine</name>
        <dbReference type="ChEBI" id="CHEBI:59789"/>
    </ligand>
</feature>
<evidence type="ECO:0000256" key="2">
    <source>
        <dbReference type="ARBA" id="ARBA00022552"/>
    </source>
</evidence>
<keyword evidence="1 7" id="KW-0963">Cytoplasm</keyword>
<comment type="similarity">
    <text evidence="6 7">Belongs to the RNA methyltransferase RlmH family.</text>
</comment>
<dbReference type="InterPro" id="IPR003742">
    <property type="entry name" value="RlmH-like"/>
</dbReference>
<keyword evidence="2 7" id="KW-0698">rRNA processing</keyword>
<evidence type="ECO:0000313" key="9">
    <source>
        <dbReference type="EMBL" id="CEJ07337.1"/>
    </source>
</evidence>
<name>A0A8S0WVQ0_9FIRM</name>
<accession>A0A8S0WVQ0</accession>
<dbReference type="EMBL" id="CDGJ01000052">
    <property type="protein sequence ID" value="CEJ07337.1"/>
    <property type="molecule type" value="Genomic_DNA"/>
</dbReference>
<dbReference type="RefSeq" id="WP_240983535.1">
    <property type="nucleotide sequence ID" value="NZ_CDGJ01000052.1"/>
</dbReference>
<dbReference type="SUPFAM" id="SSF75217">
    <property type="entry name" value="alpha/beta knot"/>
    <property type="match status" value="1"/>
</dbReference>
<dbReference type="GO" id="GO:0005737">
    <property type="term" value="C:cytoplasm"/>
    <property type="evidence" value="ECO:0007669"/>
    <property type="project" value="UniProtKB-SubCell"/>
</dbReference>
<keyword evidence="5 7" id="KW-0949">S-adenosyl-L-methionine</keyword>
<comment type="subunit">
    <text evidence="7">Homodimer.</text>
</comment>
<keyword evidence="4 7" id="KW-0808">Transferase</keyword>
<comment type="catalytic activity">
    <reaction evidence="7">
        <text>pseudouridine(1915) in 23S rRNA + S-adenosyl-L-methionine = N(3)-methylpseudouridine(1915) in 23S rRNA + S-adenosyl-L-homocysteine + H(+)</text>
        <dbReference type="Rhea" id="RHEA:42752"/>
        <dbReference type="Rhea" id="RHEA-COMP:10221"/>
        <dbReference type="Rhea" id="RHEA-COMP:10222"/>
        <dbReference type="ChEBI" id="CHEBI:15378"/>
        <dbReference type="ChEBI" id="CHEBI:57856"/>
        <dbReference type="ChEBI" id="CHEBI:59789"/>
        <dbReference type="ChEBI" id="CHEBI:65314"/>
        <dbReference type="ChEBI" id="CHEBI:74486"/>
        <dbReference type="EC" id="2.1.1.177"/>
    </reaction>
</comment>
<dbReference type="PIRSF" id="PIRSF004505">
    <property type="entry name" value="MT_bac"/>
    <property type="match status" value="1"/>
</dbReference>
<evidence type="ECO:0000256" key="6">
    <source>
        <dbReference type="ARBA" id="ARBA00038303"/>
    </source>
</evidence>
<keyword evidence="10" id="KW-1185">Reference proteome</keyword>
<feature type="binding site" evidence="7">
    <location>
        <position position="109"/>
    </location>
    <ligand>
        <name>S-adenosyl-L-methionine</name>
        <dbReference type="ChEBI" id="CHEBI:59789"/>
    </ligand>
</feature>
<reference evidence="9" key="1">
    <citation type="submission" date="2014-11" db="EMBL/GenBank/DDBJ databases">
        <authorList>
            <person name="Hornung B.V."/>
        </authorList>
    </citation>
    <scope>NUCLEOTIDE SEQUENCE</scope>
    <source>
        <strain evidence="9">INE</strain>
    </source>
</reference>
<evidence type="ECO:0000313" key="10">
    <source>
        <dbReference type="Proteomes" id="UP001071230"/>
    </source>
</evidence>
<dbReference type="HAMAP" id="MF_00658">
    <property type="entry name" value="23SrRNA_methyltr_H"/>
    <property type="match status" value="1"/>
</dbReference>
<organism evidence="8">
    <name type="scientific">Acididesulfobacillus acetoxydans</name>
    <dbReference type="NCBI Taxonomy" id="1561005"/>
    <lineage>
        <taxon>Bacteria</taxon>
        <taxon>Bacillati</taxon>
        <taxon>Bacillota</taxon>
        <taxon>Clostridia</taxon>
        <taxon>Eubacteriales</taxon>
        <taxon>Peptococcaceae</taxon>
        <taxon>Acididesulfobacillus</taxon>
    </lineage>
</organism>
<sequence>MLRIKIIAAGKIRERYLQEGIVAYRRSLAAYAWVDIVEVADEPCPPRLSRAEEENVKVREGERLLGRVCADDFVILLDVEGREMDSPAFARMLKSVAERGKTGLVFIIGGSLGVAERVRRRADFRWSFSRLTFPHQLIRLALLEQLDRTLVGKPE</sequence>
<reference evidence="8" key="2">
    <citation type="submission" date="2020-01" db="EMBL/GenBank/DDBJ databases">
        <authorList>
            <person name="Hornung B."/>
        </authorList>
    </citation>
    <scope>NUCLEOTIDE SEQUENCE</scope>
    <source>
        <strain evidence="8">PacBioINE</strain>
    </source>
</reference>
<gene>
    <name evidence="7" type="primary">rlmH</name>
    <name evidence="8" type="ORF">DEACI_0398</name>
    <name evidence="9" type="ORF">DEACI_1800</name>
</gene>
<comment type="function">
    <text evidence="7">Specifically methylates the pseudouridine at position 1915 (m3Psi1915) in 23S rRNA.</text>
</comment>